<proteinExistence type="predicted"/>
<reference evidence="1" key="1">
    <citation type="submission" date="2016-05" db="EMBL/GenBank/DDBJ databases">
        <authorList>
            <person name="Lavstsen T."/>
            <person name="Jespersen J.S."/>
        </authorList>
    </citation>
    <scope>NUCLEOTIDE SEQUENCE</scope>
    <source>
        <tissue evidence="1">Brain</tissue>
    </source>
</reference>
<name>A0A1A8GXD0_9TELE</name>
<evidence type="ECO:0000313" key="1">
    <source>
        <dbReference type="EMBL" id="SBQ75729.1"/>
    </source>
</evidence>
<sequence length="79" mass="9421">TRSLDEKGWRAFFSRRKAAQSANVSNWRLPHLETSAVQPRSHQLTTCFSVAISHSWFYMNAEQRFNLKMETELWFWAEI</sequence>
<feature type="non-terminal residue" evidence="1">
    <location>
        <position position="79"/>
    </location>
</feature>
<organism evidence="1">
    <name type="scientific">Nothobranchius korthausae</name>
    <dbReference type="NCBI Taxonomy" id="1143690"/>
    <lineage>
        <taxon>Eukaryota</taxon>
        <taxon>Metazoa</taxon>
        <taxon>Chordata</taxon>
        <taxon>Craniata</taxon>
        <taxon>Vertebrata</taxon>
        <taxon>Euteleostomi</taxon>
        <taxon>Actinopterygii</taxon>
        <taxon>Neopterygii</taxon>
        <taxon>Teleostei</taxon>
        <taxon>Neoteleostei</taxon>
        <taxon>Acanthomorphata</taxon>
        <taxon>Ovalentaria</taxon>
        <taxon>Atherinomorphae</taxon>
        <taxon>Cyprinodontiformes</taxon>
        <taxon>Nothobranchiidae</taxon>
        <taxon>Nothobranchius</taxon>
    </lineage>
</organism>
<accession>A0A1A8GXD0</accession>
<feature type="non-terminal residue" evidence="1">
    <location>
        <position position="1"/>
    </location>
</feature>
<reference evidence="1" key="2">
    <citation type="submission" date="2016-06" db="EMBL/GenBank/DDBJ databases">
        <title>The genome of a short-lived fish provides insights into sex chromosome evolution and the genetic control of aging.</title>
        <authorList>
            <person name="Reichwald K."/>
            <person name="Felder M."/>
            <person name="Petzold A."/>
            <person name="Koch P."/>
            <person name="Groth M."/>
            <person name="Platzer M."/>
        </authorList>
    </citation>
    <scope>NUCLEOTIDE SEQUENCE</scope>
    <source>
        <tissue evidence="1">Brain</tissue>
    </source>
</reference>
<protein>
    <submittedName>
        <fullName evidence="1">Uncharacterized protein</fullName>
    </submittedName>
</protein>
<dbReference type="EMBL" id="HAEC01007591">
    <property type="protein sequence ID" value="SBQ75729.1"/>
    <property type="molecule type" value="Transcribed_RNA"/>
</dbReference>
<gene>
    <name evidence="1" type="primary">Nfu_g_1_000849</name>
</gene>
<dbReference type="AlphaFoldDB" id="A0A1A8GXD0"/>